<proteinExistence type="predicted"/>
<organism evidence="1 2">
    <name type="scientific">Clohesyomyces aquaticus</name>
    <dbReference type="NCBI Taxonomy" id="1231657"/>
    <lineage>
        <taxon>Eukaryota</taxon>
        <taxon>Fungi</taxon>
        <taxon>Dikarya</taxon>
        <taxon>Ascomycota</taxon>
        <taxon>Pezizomycotina</taxon>
        <taxon>Dothideomycetes</taxon>
        <taxon>Pleosporomycetidae</taxon>
        <taxon>Pleosporales</taxon>
        <taxon>Lindgomycetaceae</taxon>
        <taxon>Clohesyomyces</taxon>
    </lineage>
</organism>
<protein>
    <recommendedName>
        <fullName evidence="3">F-box domain-containing protein</fullName>
    </recommendedName>
</protein>
<gene>
    <name evidence="1" type="ORF">BCR34DRAFT_607597</name>
</gene>
<dbReference type="AlphaFoldDB" id="A0A1Y1YEX6"/>
<evidence type="ECO:0000313" key="2">
    <source>
        <dbReference type="Proteomes" id="UP000193144"/>
    </source>
</evidence>
<dbReference type="STRING" id="1231657.A0A1Y1YEX6"/>
<evidence type="ECO:0008006" key="3">
    <source>
        <dbReference type="Google" id="ProtNLM"/>
    </source>
</evidence>
<reference evidence="1 2" key="1">
    <citation type="submission" date="2016-07" db="EMBL/GenBank/DDBJ databases">
        <title>Pervasive Adenine N6-methylation of Active Genes in Fungi.</title>
        <authorList>
            <consortium name="DOE Joint Genome Institute"/>
            <person name="Mondo S.J."/>
            <person name="Dannebaum R.O."/>
            <person name="Kuo R.C."/>
            <person name="Labutti K."/>
            <person name="Haridas S."/>
            <person name="Kuo A."/>
            <person name="Salamov A."/>
            <person name="Ahrendt S.R."/>
            <person name="Lipzen A."/>
            <person name="Sullivan W."/>
            <person name="Andreopoulos W.B."/>
            <person name="Clum A."/>
            <person name="Lindquist E."/>
            <person name="Daum C."/>
            <person name="Ramamoorthy G.K."/>
            <person name="Gryganskyi A."/>
            <person name="Culley D."/>
            <person name="Magnuson J.K."/>
            <person name="James T.Y."/>
            <person name="O'Malley M.A."/>
            <person name="Stajich J.E."/>
            <person name="Spatafora J.W."/>
            <person name="Visel A."/>
            <person name="Grigoriev I.V."/>
        </authorList>
    </citation>
    <scope>NUCLEOTIDE SEQUENCE [LARGE SCALE GENOMIC DNA]</scope>
    <source>
        <strain evidence="1 2">CBS 115471</strain>
    </source>
</reference>
<evidence type="ECO:0000313" key="1">
    <source>
        <dbReference type="EMBL" id="ORX96539.1"/>
    </source>
</evidence>
<comment type="caution">
    <text evidence="1">The sequence shown here is derived from an EMBL/GenBank/DDBJ whole genome shotgun (WGS) entry which is preliminary data.</text>
</comment>
<accession>A0A1Y1YEX6</accession>
<keyword evidence="2" id="KW-1185">Reference proteome</keyword>
<dbReference type="EMBL" id="MCFA01000254">
    <property type="protein sequence ID" value="ORX96539.1"/>
    <property type="molecule type" value="Genomic_DNA"/>
</dbReference>
<dbReference type="Proteomes" id="UP000193144">
    <property type="component" value="Unassembled WGS sequence"/>
</dbReference>
<dbReference type="OrthoDB" id="2520703at2759"/>
<name>A0A1Y1YEX6_9PLEO</name>
<sequence length="407" mass="45802">MATPLETNSLEVLPNELILKIASHFHPIPKPIMFPLIPGLENLRTPENIARRATLWSLCLTSHRISIVCTPVLYTSFIAFLPPLQVSICLLLRTLIEKPHLGKHIRYIEKQMPWDGCLVAPRPSELRQGADYLRFTAMLRLAAIDLWETGNLPESGFGSHILESSPDEAELAILIVMSPNLRKLCFASRETAVVLPVWHFIGFEVVDDHWKAREFSSLRTLCLAEKDCGFRDPDEDWQEHDLPKMPHLRVLHATGRVPDVLYLGLTSGPLTLTTLHLTAFTMSLLLVSGLVKACQSLRHFVLQYEYIMHPPRMGNLHDALCLHETSLESIYLDLQILRTASPTPEPGIGSFKSFSALRSLTACDVTLFGSLSPRRIYLEEDSELLRGLVTGIIPDQHCDLANSFHQT</sequence>